<dbReference type="PANTHER" id="PTHR36115">
    <property type="entry name" value="PROLINE-RICH ANTIGEN HOMOLOG-RELATED"/>
    <property type="match status" value="1"/>
</dbReference>
<keyword evidence="2" id="KW-1003">Cell membrane</keyword>
<comment type="subcellular location">
    <subcellularLocation>
        <location evidence="1">Cell membrane</location>
        <topology evidence="1">Multi-pass membrane protein</topology>
    </subcellularLocation>
</comment>
<evidence type="ECO:0000256" key="1">
    <source>
        <dbReference type="ARBA" id="ARBA00004651"/>
    </source>
</evidence>
<feature type="transmembrane region" description="Helical" evidence="6">
    <location>
        <begin position="124"/>
        <end position="148"/>
    </location>
</feature>
<keyword evidence="3 6" id="KW-0812">Transmembrane</keyword>
<feature type="transmembrane region" description="Helical" evidence="6">
    <location>
        <begin position="270"/>
        <end position="289"/>
    </location>
</feature>
<dbReference type="Pfam" id="PF06271">
    <property type="entry name" value="RDD"/>
    <property type="match status" value="1"/>
</dbReference>
<organism evidence="8 9">
    <name type="scientific">Flammeovirga aprica JL-4</name>
    <dbReference type="NCBI Taxonomy" id="694437"/>
    <lineage>
        <taxon>Bacteria</taxon>
        <taxon>Pseudomonadati</taxon>
        <taxon>Bacteroidota</taxon>
        <taxon>Cytophagia</taxon>
        <taxon>Cytophagales</taxon>
        <taxon>Flammeovirgaceae</taxon>
        <taxon>Flammeovirga</taxon>
    </lineage>
</organism>
<evidence type="ECO:0000256" key="3">
    <source>
        <dbReference type="ARBA" id="ARBA00022692"/>
    </source>
</evidence>
<evidence type="ECO:0000313" key="9">
    <source>
        <dbReference type="Proteomes" id="UP000576082"/>
    </source>
</evidence>
<proteinExistence type="predicted"/>
<evidence type="ECO:0000256" key="2">
    <source>
        <dbReference type="ARBA" id="ARBA00022475"/>
    </source>
</evidence>
<dbReference type="Proteomes" id="UP000576082">
    <property type="component" value="Unassembled WGS sequence"/>
</dbReference>
<dbReference type="PANTHER" id="PTHR36115:SF4">
    <property type="entry name" value="MEMBRANE PROTEIN"/>
    <property type="match status" value="1"/>
</dbReference>
<evidence type="ECO:0000259" key="7">
    <source>
        <dbReference type="Pfam" id="PF06271"/>
    </source>
</evidence>
<evidence type="ECO:0000256" key="6">
    <source>
        <dbReference type="SAM" id="Phobius"/>
    </source>
</evidence>
<feature type="transmembrane region" description="Helical" evidence="6">
    <location>
        <begin position="83"/>
        <end position="104"/>
    </location>
</feature>
<gene>
    <name evidence="8" type="ORF">HHU12_25755</name>
</gene>
<comment type="caution">
    <text evidence="8">The sequence shown here is derived from an EMBL/GenBank/DDBJ whole genome shotgun (WGS) entry which is preliminary data.</text>
</comment>
<dbReference type="InterPro" id="IPR051791">
    <property type="entry name" value="Pra-immunoreactive"/>
</dbReference>
<keyword evidence="9" id="KW-1185">Reference proteome</keyword>
<feature type="transmembrane region" description="Helical" evidence="6">
    <location>
        <begin position="301"/>
        <end position="324"/>
    </location>
</feature>
<dbReference type="InterPro" id="IPR010432">
    <property type="entry name" value="RDD"/>
</dbReference>
<feature type="domain" description="RDD" evidence="7">
    <location>
        <begin position="77"/>
        <end position="220"/>
    </location>
</feature>
<reference evidence="8 9" key="1">
    <citation type="submission" date="2020-04" db="EMBL/GenBank/DDBJ databases">
        <title>Flammeovirga sp. SR4, a novel species isolated from seawater.</title>
        <authorList>
            <person name="Wang X."/>
        </authorList>
    </citation>
    <scope>NUCLEOTIDE SEQUENCE [LARGE SCALE GENOMIC DNA]</scope>
    <source>
        <strain evidence="8 9">ATCC 23126</strain>
    </source>
</reference>
<name>A0A7X9XC37_9BACT</name>
<keyword evidence="5 6" id="KW-0472">Membrane</keyword>
<accession>A0A7X9XC37</accession>
<evidence type="ECO:0000256" key="5">
    <source>
        <dbReference type="ARBA" id="ARBA00023136"/>
    </source>
</evidence>
<protein>
    <submittedName>
        <fullName evidence="8">RDD family protein</fullName>
    </submittedName>
</protein>
<feature type="transmembrane region" description="Helical" evidence="6">
    <location>
        <begin position="330"/>
        <end position="350"/>
    </location>
</feature>
<dbReference type="EMBL" id="JABANE010000096">
    <property type="protein sequence ID" value="NME71397.1"/>
    <property type="molecule type" value="Genomic_DNA"/>
</dbReference>
<keyword evidence="4 6" id="KW-1133">Transmembrane helix</keyword>
<evidence type="ECO:0000313" key="8">
    <source>
        <dbReference type="EMBL" id="NME71397.1"/>
    </source>
</evidence>
<sequence length="366" mass="41473">MEANNCPRCKTTYTYGSKFCYSCGCSLEHEKAENQNNDIYLADSITEESYSIDTLSPSKAKVTEKNYQVVDWEGLKAPLKDRFFASLIDGLITLAFLSLSFLFFKLLMNELMSEMTYDRMTASFTFTSSIFFVIAALFLLVAMSYTVIKDGIPKGQSIGKNVFGLMVIDTSTHMPCTKSQSFVRNIILSVLSLLPGVGTLVELLFVIMTKSGQRLGDYGANTQVIESRCFDFDKQKLDFSKVRLKTIRCVTQQTDYYSNDKEESTSWSDIMLTAYVSIMFIYASTSMLIRTFDLDIENLKGIAKQLCVTLDWTSIIAFMLISFSLKKGRLKYLSIVISIIITIYNIYSSIKADELYDQMMKELLPS</sequence>
<feature type="transmembrane region" description="Helical" evidence="6">
    <location>
        <begin position="186"/>
        <end position="208"/>
    </location>
</feature>
<evidence type="ECO:0000256" key="4">
    <source>
        <dbReference type="ARBA" id="ARBA00022989"/>
    </source>
</evidence>
<dbReference type="GO" id="GO:0005886">
    <property type="term" value="C:plasma membrane"/>
    <property type="evidence" value="ECO:0007669"/>
    <property type="project" value="UniProtKB-SubCell"/>
</dbReference>
<dbReference type="RefSeq" id="WP_169659612.1">
    <property type="nucleotide sequence ID" value="NZ_JABANE010000096.1"/>
</dbReference>
<dbReference type="AlphaFoldDB" id="A0A7X9XC37"/>